<reference evidence="1" key="1">
    <citation type="submission" date="2018-06" db="EMBL/GenBank/DDBJ databases">
        <authorList>
            <person name="Zhirakovskaya E."/>
        </authorList>
    </citation>
    <scope>NUCLEOTIDE SEQUENCE</scope>
</reference>
<protein>
    <submittedName>
        <fullName evidence="1">Uncharacterized protein</fullName>
    </submittedName>
</protein>
<dbReference type="AlphaFoldDB" id="A0A3B1E8R1"/>
<sequence length="455" mass="50408">MNNKPDIFSINMLVATVGLLLLSPLLAQAKKYSLEEKADDGRVFAVEGKMTVSGELKTAAREQKVITMPLKVKANLYYQERRLSGTGRDAKALRSLRYYERAAAEIKVAKQVSFKQLSSTHQLLVAQGTRERVLFYSPRLMMKPNDLELLNVAGDSLAILGLLPDQPVEIAETWTPDSWVIQMLTSTEAINKSNLVCKLESVNAGIAEISFEGSIAGATSGTDASSTIKGRFKYDIAKKHMTQIDIIQTEKRSVGATSPGMNVTAKMSYTRTLLEKKSHLTDKLANSIPLEPDAQLLLVTFDATWNSRVTVGRNWKVFHKNSNVAVLRLLEKGSLIAQCNISYVPTAAPGQHLSEKQFQTNIHTALGDKLTKITKAELLKTNDKLYIYRVIATGKSNGIEMNWLYYLCANPDGRQTSFVFAVESKQQEKLANRDVAIVTSIQFLKKPKSPQPAKP</sequence>
<accession>A0A3B1E8R1</accession>
<dbReference type="EMBL" id="UOGL01000591">
    <property type="protein sequence ID" value="VAX41837.1"/>
    <property type="molecule type" value="Genomic_DNA"/>
</dbReference>
<gene>
    <name evidence="1" type="ORF">MNBD_PLANCTO02-1673</name>
</gene>
<name>A0A3B1E8R1_9ZZZZ</name>
<proteinExistence type="predicted"/>
<evidence type="ECO:0000313" key="1">
    <source>
        <dbReference type="EMBL" id="VAX41837.1"/>
    </source>
</evidence>
<organism evidence="1">
    <name type="scientific">hydrothermal vent metagenome</name>
    <dbReference type="NCBI Taxonomy" id="652676"/>
    <lineage>
        <taxon>unclassified sequences</taxon>
        <taxon>metagenomes</taxon>
        <taxon>ecological metagenomes</taxon>
    </lineage>
</organism>